<gene>
    <name evidence="2" type="ORF">SAMN05444959_12912</name>
</gene>
<evidence type="ECO:0000259" key="1">
    <source>
        <dbReference type="Pfam" id="PF06527"/>
    </source>
</evidence>
<dbReference type="InterPro" id="IPR009492">
    <property type="entry name" value="TniQ"/>
</dbReference>
<sequence>MAMLSPHIAHDPAESVMGFVARLAAFHIGGRTGSFLSDNGIKPPELARGDSDAVHRLADWTGVSPDALFANAPRGLDRRHYDLRGEHVSAEFLASPYTVFCPACLLEDDQASGGQTGERRHQWIWQLAVVRTCPSHGLPLMRRKADFSGDRFHELGVIVPETGERLADMIGQLQPRSVSPLQNYTLARLEGETGPAWLDSEGLEQAVRASEMLGALVLFGARPNLDNLTEDDWDRAGAAGYAITAQGEDGIRRVLADIHARANRKGGKLGPQAVFGRLYQWLSRSRAKKEPGDIKRILRDYIVENIEMPAGKTVLGKTLAERRLHTCATLAKESGLDPRTLRNVLEAKAVIPLNAARDANYVFDADLGREVSQTVRRLVPISGLPKLLGCTRPLAEQLVAERILTPIVDEVSDAPGRKKKAVDEKEAEELLRRITAFTKPVEKIPGGMVDLAKAAMKSNAPAVEIVHLILGGHLQKVVRAVGFDGCDAIHLDPIEAKAVVSDVMGGLSPSEAFIRMGIPVASGWELVRRGLLRACEIRSEDGEHVIHRFEPEVVDAFLSEFTTEVHIGAALGMGVRDLKPVMKAAGAKPFLLKSDIGVRIFRRSDLPDRFRV</sequence>
<protein>
    <submittedName>
        <fullName evidence="2">TniQ protein</fullName>
    </submittedName>
</protein>
<name>A0A239Q3L9_9RHOB</name>
<keyword evidence="3" id="KW-1185">Reference proteome</keyword>
<feature type="domain" description="TniQ" evidence="1">
    <location>
        <begin position="8"/>
        <end position="140"/>
    </location>
</feature>
<dbReference type="EMBL" id="FZQB01000029">
    <property type="protein sequence ID" value="SNT76813.1"/>
    <property type="molecule type" value="Genomic_DNA"/>
</dbReference>
<accession>A0A239Q3L9</accession>
<reference evidence="2 3" key="1">
    <citation type="submission" date="2017-07" db="EMBL/GenBank/DDBJ databases">
        <authorList>
            <person name="Sun Z.S."/>
            <person name="Albrecht U."/>
            <person name="Echele G."/>
            <person name="Lee C.C."/>
        </authorList>
    </citation>
    <scope>NUCLEOTIDE SEQUENCE [LARGE SCALE GENOMIC DNA]</scope>
    <source>
        <strain evidence="2 3">DSM 14827</strain>
    </source>
</reference>
<evidence type="ECO:0000313" key="3">
    <source>
        <dbReference type="Proteomes" id="UP000198307"/>
    </source>
</evidence>
<dbReference type="AlphaFoldDB" id="A0A239Q3L9"/>
<dbReference type="Pfam" id="PF06527">
    <property type="entry name" value="TniQ"/>
    <property type="match status" value="1"/>
</dbReference>
<dbReference type="Proteomes" id="UP000198307">
    <property type="component" value="Unassembled WGS sequence"/>
</dbReference>
<proteinExistence type="predicted"/>
<organism evidence="2 3">
    <name type="scientific">Paracoccus seriniphilus</name>
    <dbReference type="NCBI Taxonomy" id="184748"/>
    <lineage>
        <taxon>Bacteria</taxon>
        <taxon>Pseudomonadati</taxon>
        <taxon>Pseudomonadota</taxon>
        <taxon>Alphaproteobacteria</taxon>
        <taxon>Rhodobacterales</taxon>
        <taxon>Paracoccaceae</taxon>
        <taxon>Paracoccus</taxon>
    </lineage>
</organism>
<dbReference type="RefSeq" id="WP_179217813.1">
    <property type="nucleotide sequence ID" value="NZ_CP067132.1"/>
</dbReference>
<evidence type="ECO:0000313" key="2">
    <source>
        <dbReference type="EMBL" id="SNT76813.1"/>
    </source>
</evidence>